<feature type="region of interest" description="Disordered" evidence="1">
    <location>
        <begin position="94"/>
        <end position="121"/>
    </location>
</feature>
<protein>
    <submittedName>
        <fullName evidence="2">Transporter/permease protein, putative</fullName>
    </submittedName>
</protein>
<evidence type="ECO:0000313" key="3">
    <source>
        <dbReference type="Proteomes" id="UP001497744"/>
    </source>
</evidence>
<dbReference type="RefSeq" id="XP_067713431.1">
    <property type="nucleotide sequence ID" value="XM_067857330.1"/>
</dbReference>
<evidence type="ECO:0000313" key="2">
    <source>
        <dbReference type="EMBL" id="GIX61360.1"/>
    </source>
</evidence>
<proteinExistence type="predicted"/>
<accession>A0AAV4LN51</accession>
<reference evidence="2 3" key="1">
    <citation type="submission" date="2021-06" db="EMBL/GenBank/DDBJ databases">
        <title>Genome sequence of Babesia caballi.</title>
        <authorList>
            <person name="Yamagishi J."/>
            <person name="Kidaka T."/>
            <person name="Ochi A."/>
        </authorList>
    </citation>
    <scope>NUCLEOTIDE SEQUENCE [LARGE SCALE GENOMIC DNA]</scope>
    <source>
        <strain evidence="2">USDA-D6B2</strain>
    </source>
</reference>
<comment type="caution">
    <text evidence="2">The sequence shown here is derived from an EMBL/GenBank/DDBJ whole genome shotgun (WGS) entry which is preliminary data.</text>
</comment>
<dbReference type="AlphaFoldDB" id="A0AAV4LN51"/>
<dbReference type="EMBL" id="BPLF01000001">
    <property type="protein sequence ID" value="GIX61360.1"/>
    <property type="molecule type" value="Genomic_DNA"/>
</dbReference>
<evidence type="ECO:0000256" key="1">
    <source>
        <dbReference type="SAM" id="MobiDB-lite"/>
    </source>
</evidence>
<dbReference type="GeneID" id="94192843"/>
<gene>
    <name evidence="2" type="ORF">BcabD6B2_07950</name>
</gene>
<name>A0AAV4LN51_BABCB</name>
<keyword evidence="3" id="KW-1185">Reference proteome</keyword>
<feature type="compositionally biased region" description="Polar residues" evidence="1">
    <location>
        <begin position="98"/>
        <end position="115"/>
    </location>
</feature>
<sequence length="321" mass="35477">MGSAPNAAYLEEDTDSYRHLQPPVHYLLDRKLEVDFYGRCEPLVKRHALYDIASMETASTEGHVSQDVVRGDTFMSVDGERLLTVSLPCDEECDTDYENSGSDSTLNRVDTQQGEGNEDAERSLISRIKSVSVNMELVLYMVVFVITNSAQPLLICMLRNKGGAPNGTYTFLIPTYLAMICVGCYPTKKSICWAHILRSVDVHYRSEHEHHVSGCALQRRAPETHFRDDVVLNLADLGVHRGERSHSNGPGHVDAARGIRACGVGCARQRVQLDHQRGRAAEEAHRGAQLGVHDGHLVARDLLPVVAGVYHSAEAQAVRHA</sequence>
<dbReference type="Proteomes" id="UP001497744">
    <property type="component" value="Unassembled WGS sequence"/>
</dbReference>
<organism evidence="2 3">
    <name type="scientific">Babesia caballi</name>
    <dbReference type="NCBI Taxonomy" id="5871"/>
    <lineage>
        <taxon>Eukaryota</taxon>
        <taxon>Sar</taxon>
        <taxon>Alveolata</taxon>
        <taxon>Apicomplexa</taxon>
        <taxon>Aconoidasida</taxon>
        <taxon>Piroplasmida</taxon>
        <taxon>Babesiidae</taxon>
        <taxon>Babesia</taxon>
    </lineage>
</organism>